<comment type="caution">
    <text evidence="1">The sequence shown here is derived from an EMBL/GenBank/DDBJ whole genome shotgun (WGS) entry which is preliminary data.</text>
</comment>
<dbReference type="Proteomes" id="UP000288805">
    <property type="component" value="Unassembled WGS sequence"/>
</dbReference>
<accession>A0A438H7X1</accession>
<sequence>MWSPRFGCSSEGEDRKEAWVRILESSNLAVGAVDSEESGGRVRQVLRHRSSNGKEGGLGMGKDPGKAEWRGLAEFDGDRGGGGGICRVFVVGDSAGNKEKNRGMAEMALGGREGRSGVVVTHVRDGVWEKAGRWTQGTTSIRGRDGRAGGRGEGGGEFENWAHLGRVTWQSFSFAGNGSSSSGSGFGLVGLKRDSGPTTQGPPLSKGAELAATGIERTEDDLGLKLEMEFIKCREKEVSGKQLPALQCSMAERVIVDEALRYGSFSNLRGEPPERKQDGARSYGGATASREGCWDLIEINCDALEVQNPEWTPVLTGSQVLRSEKETNWEESSLAKFSKLLGFSIEGLEREILDFLSKIRKRRERIHNKGLLEKSKFERELKRVGRFLDWRTLEAAGAAGSVLICWDKRSLEMLEWEEGQFSISYKFRTVENVVVWGVHGWGDFNVILSQGERSKQGRVTSAMRRFAQVMDDLELFGLPLQGGSFTWSGGLHNQAWARLDRFMVSPSWLDQFSNVTQKRLSRPISDHFPIIIEGGDKRRGPLPFRFENMWLKVKGLKTLCGVGGRGCQSVEEVQWRQKSRVKWIKEGDCNSKFFHRVATGRRSRKFIKSLIFERGETLNNIEIISEEIVNFFGNLYSKPEGLIGRLRKVLHETIFGSQGAFVEEILDAVLVANEVVDEKRRSCASKEGVQPEMEILDEGDPLSPFLFTLVADVLSRLMIRAEETGITEGFLVGRDRTRVSLLQFADDTIFFSKASLDLFKTLRLSFWFLGKVSEWPLSYLGLPLGGNPKTISFWDPVVERISRRLDGWKKAYMSLGGRITLIQSCLSHIPSYFISLFKIPVSIASKIEKMQRDFLWSGAGKGRKIT</sequence>
<organism evidence="1 2">
    <name type="scientific">Vitis vinifera</name>
    <name type="common">Grape</name>
    <dbReference type="NCBI Taxonomy" id="29760"/>
    <lineage>
        <taxon>Eukaryota</taxon>
        <taxon>Viridiplantae</taxon>
        <taxon>Streptophyta</taxon>
        <taxon>Embryophyta</taxon>
        <taxon>Tracheophyta</taxon>
        <taxon>Spermatophyta</taxon>
        <taxon>Magnoliopsida</taxon>
        <taxon>eudicotyledons</taxon>
        <taxon>Gunneridae</taxon>
        <taxon>Pentapetalae</taxon>
        <taxon>rosids</taxon>
        <taxon>Vitales</taxon>
        <taxon>Vitaceae</taxon>
        <taxon>Viteae</taxon>
        <taxon>Vitis</taxon>
    </lineage>
</organism>
<reference evidence="1 2" key="1">
    <citation type="journal article" date="2018" name="PLoS Genet.">
        <title>Population sequencing reveals clonal diversity and ancestral inbreeding in the grapevine cultivar Chardonnay.</title>
        <authorList>
            <person name="Roach M.J."/>
            <person name="Johnson D.L."/>
            <person name="Bohlmann J."/>
            <person name="van Vuuren H.J."/>
            <person name="Jones S.J."/>
            <person name="Pretorius I.S."/>
            <person name="Schmidt S.A."/>
            <person name="Borneman A.R."/>
        </authorList>
    </citation>
    <scope>NUCLEOTIDE SEQUENCE [LARGE SCALE GENOMIC DNA]</scope>
    <source>
        <strain evidence="2">cv. Chardonnay</strain>
        <tissue evidence="1">Leaf</tissue>
    </source>
</reference>
<dbReference type="AlphaFoldDB" id="A0A438H7X1"/>
<evidence type="ECO:0000313" key="2">
    <source>
        <dbReference type="Proteomes" id="UP000288805"/>
    </source>
</evidence>
<dbReference type="InterPro" id="IPR036691">
    <property type="entry name" value="Endo/exonu/phosph_ase_sf"/>
</dbReference>
<evidence type="ECO:0000313" key="1">
    <source>
        <dbReference type="EMBL" id="RVW80650.1"/>
    </source>
</evidence>
<name>A0A438H7X1_VITVI</name>
<protein>
    <submittedName>
        <fullName evidence="1">Uncharacterized protein</fullName>
    </submittedName>
</protein>
<dbReference type="SUPFAM" id="SSF56219">
    <property type="entry name" value="DNase I-like"/>
    <property type="match status" value="1"/>
</dbReference>
<dbReference type="PANTHER" id="PTHR33116">
    <property type="entry name" value="REVERSE TRANSCRIPTASE ZINC-BINDING DOMAIN-CONTAINING PROTEIN-RELATED-RELATED"/>
    <property type="match status" value="1"/>
</dbReference>
<proteinExistence type="predicted"/>
<gene>
    <name evidence="1" type="ORF">CK203_044356</name>
</gene>
<dbReference type="Gene3D" id="3.60.10.10">
    <property type="entry name" value="Endonuclease/exonuclease/phosphatase"/>
    <property type="match status" value="1"/>
</dbReference>
<dbReference type="EMBL" id="QGNW01000263">
    <property type="protein sequence ID" value="RVW80650.1"/>
    <property type="molecule type" value="Genomic_DNA"/>
</dbReference>
<dbReference type="PANTHER" id="PTHR33116:SF78">
    <property type="entry name" value="OS12G0587133 PROTEIN"/>
    <property type="match status" value="1"/>
</dbReference>